<dbReference type="GO" id="GO:0003700">
    <property type="term" value="F:DNA-binding transcription factor activity"/>
    <property type="evidence" value="ECO:0007669"/>
    <property type="project" value="InterPro"/>
</dbReference>
<dbReference type="PROSITE" id="PS50949">
    <property type="entry name" value="HTH_GNTR"/>
    <property type="match status" value="1"/>
</dbReference>
<dbReference type="InterPro" id="IPR036388">
    <property type="entry name" value="WH-like_DNA-bd_sf"/>
</dbReference>
<evidence type="ECO:0000256" key="3">
    <source>
        <dbReference type="ARBA" id="ARBA00023163"/>
    </source>
</evidence>
<organism evidence="5 6">
    <name type="scientific">Pedobacter psychrodurus</name>
    <dbReference type="NCBI Taxonomy" id="2530456"/>
    <lineage>
        <taxon>Bacteria</taxon>
        <taxon>Pseudomonadati</taxon>
        <taxon>Bacteroidota</taxon>
        <taxon>Sphingobacteriia</taxon>
        <taxon>Sphingobacteriales</taxon>
        <taxon>Sphingobacteriaceae</taxon>
        <taxon>Pedobacter</taxon>
    </lineage>
</organism>
<keyword evidence="6" id="KW-1185">Reference proteome</keyword>
<dbReference type="InterPro" id="IPR036390">
    <property type="entry name" value="WH_DNA-bd_sf"/>
</dbReference>
<keyword evidence="3" id="KW-0804">Transcription</keyword>
<keyword evidence="1" id="KW-0805">Transcription regulation</keyword>
<dbReference type="SUPFAM" id="SSF53822">
    <property type="entry name" value="Periplasmic binding protein-like I"/>
    <property type="match status" value="1"/>
</dbReference>
<dbReference type="InterPro" id="IPR000524">
    <property type="entry name" value="Tscrpt_reg_HTH_GntR"/>
</dbReference>
<dbReference type="SMART" id="SM00345">
    <property type="entry name" value="HTH_GNTR"/>
    <property type="match status" value="1"/>
</dbReference>
<feature type="domain" description="HTH gntR-type" evidence="4">
    <location>
        <begin position="18"/>
        <end position="86"/>
    </location>
</feature>
<dbReference type="OrthoDB" id="742238at2"/>
<gene>
    <name evidence="5" type="ORF">EZ456_03990</name>
</gene>
<dbReference type="Pfam" id="PF00392">
    <property type="entry name" value="GntR"/>
    <property type="match status" value="1"/>
</dbReference>
<dbReference type="EMBL" id="SJSO01000003">
    <property type="protein sequence ID" value="TCD28559.1"/>
    <property type="molecule type" value="Genomic_DNA"/>
</dbReference>
<comment type="caution">
    <text evidence="5">The sequence shown here is derived from an EMBL/GenBank/DDBJ whole genome shotgun (WGS) entry which is preliminary data.</text>
</comment>
<dbReference type="Gene3D" id="1.10.10.10">
    <property type="entry name" value="Winged helix-like DNA-binding domain superfamily/Winged helix DNA-binding domain"/>
    <property type="match status" value="1"/>
</dbReference>
<dbReference type="Gene3D" id="3.40.50.2300">
    <property type="match status" value="2"/>
</dbReference>
<reference evidence="5 6" key="1">
    <citation type="submission" date="2019-02" db="EMBL/GenBank/DDBJ databases">
        <title>Pedobacter sp. RP-3-21 sp. nov., isolated from Arctic soil.</title>
        <authorList>
            <person name="Dahal R.H."/>
        </authorList>
    </citation>
    <scope>NUCLEOTIDE SEQUENCE [LARGE SCALE GENOMIC DNA]</scope>
    <source>
        <strain evidence="5 6">RP-3-21</strain>
    </source>
</reference>
<evidence type="ECO:0000256" key="2">
    <source>
        <dbReference type="ARBA" id="ARBA00023125"/>
    </source>
</evidence>
<dbReference type="PANTHER" id="PTHR38445">
    <property type="entry name" value="HTH-TYPE TRANSCRIPTIONAL REPRESSOR YTRA"/>
    <property type="match status" value="1"/>
</dbReference>
<accession>A0A4R0Q5V4</accession>
<dbReference type="PANTHER" id="PTHR38445:SF10">
    <property type="entry name" value="GNTR-FAMILY TRANSCRIPTIONAL REGULATOR"/>
    <property type="match status" value="1"/>
</dbReference>
<dbReference type="SUPFAM" id="SSF46785">
    <property type="entry name" value="Winged helix' DNA-binding domain"/>
    <property type="match status" value="1"/>
</dbReference>
<evidence type="ECO:0000256" key="1">
    <source>
        <dbReference type="ARBA" id="ARBA00023015"/>
    </source>
</evidence>
<dbReference type="InterPro" id="IPR028082">
    <property type="entry name" value="Peripla_BP_I"/>
</dbReference>
<dbReference type="GO" id="GO:0003677">
    <property type="term" value="F:DNA binding"/>
    <property type="evidence" value="ECO:0007669"/>
    <property type="project" value="UniProtKB-KW"/>
</dbReference>
<dbReference type="AlphaFoldDB" id="A0A4R0Q5V4"/>
<dbReference type="CDD" id="cd07377">
    <property type="entry name" value="WHTH_GntR"/>
    <property type="match status" value="1"/>
</dbReference>
<dbReference type="Proteomes" id="UP000293925">
    <property type="component" value="Unassembled WGS sequence"/>
</dbReference>
<proteinExistence type="predicted"/>
<keyword evidence="2" id="KW-0238">DNA-binding</keyword>
<evidence type="ECO:0000259" key="4">
    <source>
        <dbReference type="PROSITE" id="PS50949"/>
    </source>
</evidence>
<protein>
    <submittedName>
        <fullName evidence="5">GntR family transcriptional regulator</fullName>
    </submittedName>
</protein>
<sequence>MKIDMIDYRITIKDEDKVTKVRQIVNRMTHDIDKGILKINTQVASINEFSKSHHVARETVEKAYKILHKNGYLVSVPGKGNFVGKGQTQAIKILMILNKMSPYKKEVYESFIEELGDKAHVHLEIHHYNPKIFRDIIHDNHGKYHYYAIMPHFYSGTDEQEYIEILKDISPNELVILDKRINLDGRFISVFQDFEMDIFEAMDKNAELFSKYSVITVVFPENDHHPLEITSGVKKFCELYRKRFDIISDVNKMELLAGQCFITLTEIDLARLIKKLRATNLSAGHDIGIVSFNETVFKELLEITVVSTDFSAMGRTAAKMIVGKKFKQVRNSFNFIKRASL</sequence>
<evidence type="ECO:0000313" key="6">
    <source>
        <dbReference type="Proteomes" id="UP000293925"/>
    </source>
</evidence>
<evidence type="ECO:0000313" key="5">
    <source>
        <dbReference type="EMBL" id="TCD28559.1"/>
    </source>
</evidence>
<name>A0A4R0Q5V4_9SPHI</name>